<dbReference type="EMBL" id="JAVDRF010000015">
    <property type="protein sequence ID" value="MDR6539203.1"/>
    <property type="molecule type" value="Genomic_DNA"/>
</dbReference>
<sequence>MDRPGHRDTVPVSAGGKILIACDAYDPALRQICQDRLYRDVLEKGASPVVAPAGTLLLNDRELDGQLVPAATAIGAKAIFILSLTPATSSTGSGASLGIGAFSFGGGGGGGVGLGIPIGGGRPDTGFAANGRVTDVRSQRLVWTATVVAAPSADLESQVDSLSRSLLDSAQGAGLF</sequence>
<accession>A0ABU1NLH6</accession>
<keyword evidence="2" id="KW-1185">Reference proteome</keyword>
<comment type="caution">
    <text evidence="1">The sequence shown here is derived from an EMBL/GenBank/DDBJ whole genome shotgun (WGS) entry which is preliminary data.</text>
</comment>
<evidence type="ECO:0000313" key="2">
    <source>
        <dbReference type="Proteomes" id="UP001184230"/>
    </source>
</evidence>
<protein>
    <submittedName>
        <fullName evidence="1">Uncharacterized protein</fullName>
    </submittedName>
</protein>
<name>A0ABU1NLH6_9BURK</name>
<dbReference type="Proteomes" id="UP001184230">
    <property type="component" value="Unassembled WGS sequence"/>
</dbReference>
<gene>
    <name evidence="1" type="ORF">J2739_004999</name>
</gene>
<reference evidence="1 2" key="1">
    <citation type="submission" date="2023-07" db="EMBL/GenBank/DDBJ databases">
        <title>Sorghum-associated microbial communities from plants grown in Nebraska, USA.</title>
        <authorList>
            <person name="Schachtman D."/>
        </authorList>
    </citation>
    <scope>NUCLEOTIDE SEQUENCE [LARGE SCALE GENOMIC DNA]</scope>
    <source>
        <strain evidence="1 2">DS1781</strain>
    </source>
</reference>
<dbReference type="RefSeq" id="WP_309906706.1">
    <property type="nucleotide sequence ID" value="NZ_JAVDRF010000015.1"/>
</dbReference>
<proteinExistence type="predicted"/>
<evidence type="ECO:0000313" key="1">
    <source>
        <dbReference type="EMBL" id="MDR6539203.1"/>
    </source>
</evidence>
<organism evidence="1 2">
    <name type="scientific">Variovorax soli</name>
    <dbReference type="NCBI Taxonomy" id="376815"/>
    <lineage>
        <taxon>Bacteria</taxon>
        <taxon>Pseudomonadati</taxon>
        <taxon>Pseudomonadota</taxon>
        <taxon>Betaproteobacteria</taxon>
        <taxon>Burkholderiales</taxon>
        <taxon>Comamonadaceae</taxon>
        <taxon>Variovorax</taxon>
    </lineage>
</organism>